<dbReference type="RefSeq" id="WP_210659579.1">
    <property type="nucleotide sequence ID" value="NZ_JAGKQQ010000001.1"/>
</dbReference>
<dbReference type="PANTHER" id="PTHR43289:SF6">
    <property type="entry name" value="SERINE_THREONINE-PROTEIN KINASE NEKL-3"/>
    <property type="match status" value="1"/>
</dbReference>
<feature type="compositionally biased region" description="Polar residues" evidence="6">
    <location>
        <begin position="425"/>
        <end position="439"/>
    </location>
</feature>
<feature type="region of interest" description="Disordered" evidence="6">
    <location>
        <begin position="392"/>
        <end position="456"/>
    </location>
</feature>
<feature type="transmembrane region" description="Helical" evidence="7">
    <location>
        <begin position="465"/>
        <end position="485"/>
    </location>
</feature>
<evidence type="ECO:0000259" key="8">
    <source>
        <dbReference type="PROSITE" id="PS50011"/>
    </source>
</evidence>
<protein>
    <submittedName>
        <fullName evidence="9">Serine/threonine protein kinase</fullName>
    </submittedName>
</protein>
<evidence type="ECO:0000313" key="9">
    <source>
        <dbReference type="EMBL" id="MBP3959071.1"/>
    </source>
</evidence>
<keyword evidence="7" id="KW-1133">Transmembrane helix</keyword>
<proteinExistence type="predicted"/>
<keyword evidence="3 9" id="KW-0418">Kinase</keyword>
<feature type="domain" description="Protein kinase" evidence="8">
    <location>
        <begin position="76"/>
        <end position="343"/>
    </location>
</feature>
<dbReference type="PROSITE" id="PS00107">
    <property type="entry name" value="PROTEIN_KINASE_ATP"/>
    <property type="match status" value="1"/>
</dbReference>
<sequence>MPAPATVNELLDRLRKSGLVPADRLEGFLAGLQTSSSTPLTTTAVLDRLVNAGMITRFHADKLAAGKYKGFLLGSYLILDQLGAGGMGQVYLAEHAHMRRLVALKVLDPRAFENDPVARERFFREARAAGTLDHPNIVRVFDLCQEGKILYLVMEYVEGLSLQALVTQVAPLDVATACHYARQVAFGLQNAHEMGFVHRDIKPANLLLDRTGVVKILDLGLVRSEADAGTMLTQQLDNKNILGTADYVAPEQAVDSSKVDVRADIYSLGATLYFLLAGRPLFPEGRTAQKLVWQQIKEPVPIARLRPDVPPELAAVIHRMLQKRPADRFSSVAEVFEALAPFDTEDIPPPNPEWMPEAPARVAMARGAPGSSPRASSGHGSRSQIVVAAMRTGTGGSSAAMRKERGDGSGSDAGKVAVPAPGSAIRNSPFNEPTASANGDDTDPQYRPDLDPVPAAPQPARTTTLLIVLSIALVLALLGIVILLLGK</sequence>
<evidence type="ECO:0000256" key="4">
    <source>
        <dbReference type="ARBA" id="ARBA00022840"/>
    </source>
</evidence>
<keyword evidence="7" id="KW-0812">Transmembrane</keyword>
<evidence type="ECO:0000256" key="6">
    <source>
        <dbReference type="SAM" id="MobiDB-lite"/>
    </source>
</evidence>
<evidence type="ECO:0000256" key="2">
    <source>
        <dbReference type="ARBA" id="ARBA00022741"/>
    </source>
</evidence>
<keyword evidence="2 5" id="KW-0547">Nucleotide-binding</keyword>
<keyword evidence="1" id="KW-0808">Transferase</keyword>
<keyword evidence="9" id="KW-0723">Serine/threonine-protein kinase</keyword>
<comment type="caution">
    <text evidence="9">The sequence shown here is derived from an EMBL/GenBank/DDBJ whole genome shotgun (WGS) entry which is preliminary data.</text>
</comment>
<dbReference type="InterPro" id="IPR008271">
    <property type="entry name" value="Ser/Thr_kinase_AS"/>
</dbReference>
<organism evidence="9 10">
    <name type="scientific">Gemmata palustris</name>
    <dbReference type="NCBI Taxonomy" id="2822762"/>
    <lineage>
        <taxon>Bacteria</taxon>
        <taxon>Pseudomonadati</taxon>
        <taxon>Planctomycetota</taxon>
        <taxon>Planctomycetia</taxon>
        <taxon>Gemmatales</taxon>
        <taxon>Gemmataceae</taxon>
        <taxon>Gemmata</taxon>
    </lineage>
</organism>
<dbReference type="Gene3D" id="3.30.200.20">
    <property type="entry name" value="Phosphorylase Kinase, domain 1"/>
    <property type="match status" value="1"/>
</dbReference>
<evidence type="ECO:0000256" key="5">
    <source>
        <dbReference type="PROSITE-ProRule" id="PRU10141"/>
    </source>
</evidence>
<evidence type="ECO:0000256" key="1">
    <source>
        <dbReference type="ARBA" id="ARBA00022679"/>
    </source>
</evidence>
<dbReference type="InterPro" id="IPR017441">
    <property type="entry name" value="Protein_kinase_ATP_BS"/>
</dbReference>
<dbReference type="CDD" id="cd14014">
    <property type="entry name" value="STKc_PknB_like"/>
    <property type="match status" value="1"/>
</dbReference>
<dbReference type="EMBL" id="JAGKQQ010000001">
    <property type="protein sequence ID" value="MBP3959071.1"/>
    <property type="molecule type" value="Genomic_DNA"/>
</dbReference>
<feature type="binding site" evidence="5">
    <location>
        <position position="105"/>
    </location>
    <ligand>
        <name>ATP</name>
        <dbReference type="ChEBI" id="CHEBI:30616"/>
    </ligand>
</feature>
<gene>
    <name evidence="9" type="ORF">J8F10_27825</name>
</gene>
<accession>A0ABS5BZA9</accession>
<dbReference type="PROSITE" id="PS00108">
    <property type="entry name" value="PROTEIN_KINASE_ST"/>
    <property type="match status" value="1"/>
</dbReference>
<dbReference type="Gene3D" id="1.10.510.10">
    <property type="entry name" value="Transferase(Phosphotransferase) domain 1"/>
    <property type="match status" value="1"/>
</dbReference>
<keyword evidence="4 5" id="KW-0067">ATP-binding</keyword>
<evidence type="ECO:0000256" key="3">
    <source>
        <dbReference type="ARBA" id="ARBA00022777"/>
    </source>
</evidence>
<reference evidence="9 10" key="1">
    <citation type="submission" date="2021-04" db="EMBL/GenBank/DDBJ databases">
        <authorList>
            <person name="Ivanova A."/>
        </authorList>
    </citation>
    <scope>NUCLEOTIDE SEQUENCE [LARGE SCALE GENOMIC DNA]</scope>
    <source>
        <strain evidence="9 10">G18</strain>
    </source>
</reference>
<keyword evidence="10" id="KW-1185">Reference proteome</keyword>
<dbReference type="SMART" id="SM00220">
    <property type="entry name" value="S_TKc"/>
    <property type="match status" value="1"/>
</dbReference>
<dbReference type="PANTHER" id="PTHR43289">
    <property type="entry name" value="MITOGEN-ACTIVATED PROTEIN KINASE KINASE KINASE 20-RELATED"/>
    <property type="match status" value="1"/>
</dbReference>
<dbReference type="SUPFAM" id="SSF56112">
    <property type="entry name" value="Protein kinase-like (PK-like)"/>
    <property type="match status" value="1"/>
</dbReference>
<evidence type="ECO:0000313" key="10">
    <source>
        <dbReference type="Proteomes" id="UP000676565"/>
    </source>
</evidence>
<dbReference type="Proteomes" id="UP000676565">
    <property type="component" value="Unassembled WGS sequence"/>
</dbReference>
<dbReference type="InterPro" id="IPR000719">
    <property type="entry name" value="Prot_kinase_dom"/>
</dbReference>
<evidence type="ECO:0000256" key="7">
    <source>
        <dbReference type="SAM" id="Phobius"/>
    </source>
</evidence>
<dbReference type="GO" id="GO:0004674">
    <property type="term" value="F:protein serine/threonine kinase activity"/>
    <property type="evidence" value="ECO:0007669"/>
    <property type="project" value="UniProtKB-KW"/>
</dbReference>
<name>A0ABS5BZA9_9BACT</name>
<dbReference type="InterPro" id="IPR011009">
    <property type="entry name" value="Kinase-like_dom_sf"/>
</dbReference>
<dbReference type="Pfam" id="PF00069">
    <property type="entry name" value="Pkinase"/>
    <property type="match status" value="1"/>
</dbReference>
<keyword evidence="7" id="KW-0472">Membrane</keyword>
<dbReference type="PROSITE" id="PS50011">
    <property type="entry name" value="PROTEIN_KINASE_DOM"/>
    <property type="match status" value="1"/>
</dbReference>